<accession>V8CAW9</accession>
<evidence type="ECO:0000256" key="8">
    <source>
        <dbReference type="RuleBase" id="RU004057"/>
    </source>
</evidence>
<keyword evidence="12" id="KW-1185">Reference proteome</keyword>
<dbReference type="AlphaFoldDB" id="V8CAW9"/>
<dbReference type="EMBL" id="AZJI01000004">
    <property type="protein sequence ID" value="ETD23886.1"/>
    <property type="molecule type" value="Genomic_DNA"/>
</dbReference>
<keyword evidence="2 8" id="KW-0813">Transport</keyword>
<evidence type="ECO:0000256" key="9">
    <source>
        <dbReference type="SAM" id="Phobius"/>
    </source>
</evidence>
<evidence type="ECO:0000256" key="5">
    <source>
        <dbReference type="ARBA" id="ARBA00022927"/>
    </source>
</evidence>
<dbReference type="HOGENOM" id="CLU_053325_2_4_7"/>
<dbReference type="InterPro" id="IPR050790">
    <property type="entry name" value="ExbB/TolQ_transport"/>
</dbReference>
<dbReference type="RefSeq" id="WP_023927357.1">
    <property type="nucleotide sequence ID" value="NZ_KI669454.1"/>
</dbReference>
<evidence type="ECO:0000256" key="2">
    <source>
        <dbReference type="ARBA" id="ARBA00022448"/>
    </source>
</evidence>
<keyword evidence="4 9" id="KW-0812">Transmembrane</keyword>
<dbReference type="InterPro" id="IPR002898">
    <property type="entry name" value="MotA_ExbB_proton_chnl"/>
</dbReference>
<evidence type="ECO:0000256" key="6">
    <source>
        <dbReference type="ARBA" id="ARBA00022989"/>
    </source>
</evidence>
<dbReference type="Proteomes" id="UP000018731">
    <property type="component" value="Unassembled WGS sequence"/>
</dbReference>
<dbReference type="PATRIC" id="fig|1357400.3.peg.865"/>
<keyword evidence="3" id="KW-1003">Cell membrane</keyword>
<dbReference type="GO" id="GO:0017038">
    <property type="term" value="P:protein import"/>
    <property type="evidence" value="ECO:0007669"/>
    <property type="project" value="TreeGrafter"/>
</dbReference>
<evidence type="ECO:0000259" key="10">
    <source>
        <dbReference type="Pfam" id="PF01618"/>
    </source>
</evidence>
<dbReference type="PANTHER" id="PTHR30625:SF15">
    <property type="entry name" value="BIOPOLYMER TRANSPORT PROTEIN EXBB"/>
    <property type="match status" value="1"/>
</dbReference>
<feature type="domain" description="MotA/TolQ/ExbB proton channel" evidence="10">
    <location>
        <begin position="85"/>
        <end position="169"/>
    </location>
</feature>
<proteinExistence type="inferred from homology"/>
<dbReference type="STRING" id="1357400.HMPREF2086_00632"/>
<dbReference type="GO" id="GO:0005886">
    <property type="term" value="C:plasma membrane"/>
    <property type="evidence" value="ECO:0007669"/>
    <property type="project" value="UniProtKB-SubCell"/>
</dbReference>
<dbReference type="OrthoDB" id="9805133at2"/>
<reference evidence="11 12" key="1">
    <citation type="journal article" date="2014" name="Genome Announc.">
        <title>Draft genome sequences of six enterohepatic helicobacter species isolated from humans and one from rhesus macaques.</title>
        <authorList>
            <person name="Shen Z."/>
            <person name="Sheh A."/>
            <person name="Young S.K."/>
            <person name="Abouelliel A."/>
            <person name="Ward D.V."/>
            <person name="Earl A.M."/>
            <person name="Fox J.G."/>
        </authorList>
    </citation>
    <scope>NUCLEOTIDE SEQUENCE [LARGE SCALE GENOMIC DNA]</scope>
    <source>
        <strain evidence="11 12">MIT 99-5501</strain>
    </source>
</reference>
<organism evidence="11 12">
    <name type="scientific">Helicobacter macacae MIT 99-5501</name>
    <dbReference type="NCBI Taxonomy" id="1357400"/>
    <lineage>
        <taxon>Bacteria</taxon>
        <taxon>Pseudomonadati</taxon>
        <taxon>Campylobacterota</taxon>
        <taxon>Epsilonproteobacteria</taxon>
        <taxon>Campylobacterales</taxon>
        <taxon>Helicobacteraceae</taxon>
        <taxon>Helicobacter</taxon>
    </lineage>
</organism>
<feature type="transmembrane region" description="Helical" evidence="9">
    <location>
        <begin position="137"/>
        <end position="159"/>
    </location>
</feature>
<comment type="subcellular location">
    <subcellularLocation>
        <location evidence="1">Cell inner membrane</location>
        <topology evidence="1">Multi-pass membrane protein</topology>
    </subcellularLocation>
    <subcellularLocation>
        <location evidence="8">Membrane</location>
        <topology evidence="8">Multi-pass membrane protein</topology>
    </subcellularLocation>
</comment>
<dbReference type="PANTHER" id="PTHR30625">
    <property type="entry name" value="PROTEIN TOLQ"/>
    <property type="match status" value="1"/>
</dbReference>
<evidence type="ECO:0000256" key="4">
    <source>
        <dbReference type="ARBA" id="ARBA00022692"/>
    </source>
</evidence>
<evidence type="ECO:0000256" key="1">
    <source>
        <dbReference type="ARBA" id="ARBA00004429"/>
    </source>
</evidence>
<gene>
    <name evidence="11" type="ORF">HMPREF2086_00632</name>
</gene>
<evidence type="ECO:0000313" key="12">
    <source>
        <dbReference type="Proteomes" id="UP000018731"/>
    </source>
</evidence>
<keyword evidence="5 8" id="KW-0653">Protein transport</keyword>
<keyword evidence="7 9" id="KW-0472">Membrane</keyword>
<evidence type="ECO:0000313" key="11">
    <source>
        <dbReference type="EMBL" id="ETD23886.1"/>
    </source>
</evidence>
<comment type="similarity">
    <text evidence="8">Belongs to the exbB/tolQ family.</text>
</comment>
<dbReference type="eggNOG" id="COG0811">
    <property type="taxonomic scope" value="Bacteria"/>
</dbReference>
<sequence>MSSLFIFFEESSPITLFTLVWLSFYFVITLWIFFYKYFSISSMCKDEQESLDAILQGQQRFPKDALFFNTEHGLKPGIFSIWKSKTIKEASTGLSFLSIIASTSPFIGLFGTVVEILDAFGRLGSTGQISFDVIAPVISKALIATAAGILTAIPAYTFFLSLKRKVYDLGVYVQMQIDYIVVPHSFR</sequence>
<name>V8CAW9_9HELI</name>
<evidence type="ECO:0000256" key="7">
    <source>
        <dbReference type="ARBA" id="ARBA00023136"/>
    </source>
</evidence>
<evidence type="ECO:0000256" key="3">
    <source>
        <dbReference type="ARBA" id="ARBA00022475"/>
    </source>
</evidence>
<feature type="transmembrane region" description="Helical" evidence="9">
    <location>
        <begin position="14"/>
        <end position="35"/>
    </location>
</feature>
<keyword evidence="6 9" id="KW-1133">Transmembrane helix</keyword>
<protein>
    <recommendedName>
        <fullName evidence="10">MotA/TolQ/ExbB proton channel domain-containing protein</fullName>
    </recommendedName>
</protein>
<dbReference type="Pfam" id="PF01618">
    <property type="entry name" value="MotA_ExbB"/>
    <property type="match status" value="1"/>
</dbReference>
<feature type="transmembrane region" description="Helical" evidence="9">
    <location>
        <begin position="93"/>
        <end position="117"/>
    </location>
</feature>
<comment type="caution">
    <text evidence="11">The sequence shown here is derived from an EMBL/GenBank/DDBJ whole genome shotgun (WGS) entry which is preliminary data.</text>
</comment>